<protein>
    <recommendedName>
        <fullName evidence="3">Secreted protein</fullName>
    </recommendedName>
</protein>
<proteinExistence type="predicted"/>
<evidence type="ECO:0000313" key="1">
    <source>
        <dbReference type="EMBL" id="MFF3341339.1"/>
    </source>
</evidence>
<gene>
    <name evidence="1" type="ORF">ACFYWW_21805</name>
</gene>
<dbReference type="Proteomes" id="UP001601976">
    <property type="component" value="Unassembled WGS sequence"/>
</dbReference>
<comment type="caution">
    <text evidence="1">The sequence shown here is derived from an EMBL/GenBank/DDBJ whole genome shotgun (WGS) entry which is preliminary data.</text>
</comment>
<dbReference type="RefSeq" id="WP_387896507.1">
    <property type="nucleotide sequence ID" value="NZ_JBIAPK010000006.1"/>
</dbReference>
<sequence length="53" mass="5966">MPPAGEFHCQYAAEWTATKLCWNVAVDRQEQAELLDLAGQCPTTEVRFGPAQW</sequence>
<organism evidence="1 2">
    <name type="scientific">Streptomyces flavidovirens</name>
    <dbReference type="NCBI Taxonomy" id="67298"/>
    <lineage>
        <taxon>Bacteria</taxon>
        <taxon>Bacillati</taxon>
        <taxon>Actinomycetota</taxon>
        <taxon>Actinomycetes</taxon>
        <taxon>Kitasatosporales</taxon>
        <taxon>Streptomycetaceae</taxon>
        <taxon>Streptomyces</taxon>
    </lineage>
</organism>
<keyword evidence="2" id="KW-1185">Reference proteome</keyword>
<evidence type="ECO:0000313" key="2">
    <source>
        <dbReference type="Proteomes" id="UP001601976"/>
    </source>
</evidence>
<dbReference type="EMBL" id="JBIAPK010000006">
    <property type="protein sequence ID" value="MFF3341339.1"/>
    <property type="molecule type" value="Genomic_DNA"/>
</dbReference>
<name>A0ABW6RIH0_9ACTN</name>
<accession>A0ABW6RIH0</accession>
<evidence type="ECO:0008006" key="3">
    <source>
        <dbReference type="Google" id="ProtNLM"/>
    </source>
</evidence>
<reference evidence="1 2" key="1">
    <citation type="submission" date="2024-10" db="EMBL/GenBank/DDBJ databases">
        <title>The Natural Products Discovery Center: Release of the First 8490 Sequenced Strains for Exploring Actinobacteria Biosynthetic Diversity.</title>
        <authorList>
            <person name="Kalkreuter E."/>
            <person name="Kautsar S.A."/>
            <person name="Yang D."/>
            <person name="Bader C.D."/>
            <person name="Teijaro C.N."/>
            <person name="Fluegel L."/>
            <person name="Davis C.M."/>
            <person name="Simpson J.R."/>
            <person name="Lauterbach L."/>
            <person name="Steele A.D."/>
            <person name="Gui C."/>
            <person name="Meng S."/>
            <person name="Li G."/>
            <person name="Viehrig K."/>
            <person name="Ye F."/>
            <person name="Su P."/>
            <person name="Kiefer A.F."/>
            <person name="Nichols A."/>
            <person name="Cepeda A.J."/>
            <person name="Yan W."/>
            <person name="Fan B."/>
            <person name="Jiang Y."/>
            <person name="Adhikari A."/>
            <person name="Zheng C.-J."/>
            <person name="Schuster L."/>
            <person name="Cowan T.M."/>
            <person name="Smanski M.J."/>
            <person name="Chevrette M.G."/>
            <person name="De Carvalho L.P.S."/>
            <person name="Shen B."/>
        </authorList>
    </citation>
    <scope>NUCLEOTIDE SEQUENCE [LARGE SCALE GENOMIC DNA]</scope>
    <source>
        <strain evidence="1 2">NPDC003029</strain>
    </source>
</reference>